<evidence type="ECO:0000313" key="3">
    <source>
        <dbReference type="Proteomes" id="UP000019335"/>
    </source>
</evidence>
<feature type="compositionally biased region" description="Basic and acidic residues" evidence="1">
    <location>
        <begin position="75"/>
        <end position="86"/>
    </location>
</feature>
<dbReference type="Proteomes" id="UP000019335">
    <property type="component" value="Chromosome 19"/>
</dbReference>
<name>W7TQE8_9STRA</name>
<evidence type="ECO:0000256" key="1">
    <source>
        <dbReference type="SAM" id="MobiDB-lite"/>
    </source>
</evidence>
<organism evidence="2 3">
    <name type="scientific">Nannochloropsis gaditana</name>
    <dbReference type="NCBI Taxonomy" id="72520"/>
    <lineage>
        <taxon>Eukaryota</taxon>
        <taxon>Sar</taxon>
        <taxon>Stramenopiles</taxon>
        <taxon>Ochrophyta</taxon>
        <taxon>Eustigmatophyceae</taxon>
        <taxon>Eustigmatales</taxon>
        <taxon>Monodopsidaceae</taxon>
        <taxon>Nannochloropsis</taxon>
    </lineage>
</organism>
<feature type="region of interest" description="Disordered" evidence="1">
    <location>
        <begin position="22"/>
        <end position="109"/>
    </location>
</feature>
<dbReference type="AlphaFoldDB" id="W7TQE8"/>
<feature type="compositionally biased region" description="Basic and acidic residues" evidence="1">
    <location>
        <begin position="41"/>
        <end position="54"/>
    </location>
</feature>
<accession>W7TQE8</accession>
<evidence type="ECO:0000313" key="2">
    <source>
        <dbReference type="EMBL" id="EWM22924.1"/>
    </source>
</evidence>
<feature type="compositionally biased region" description="Basic and acidic residues" evidence="1">
    <location>
        <begin position="93"/>
        <end position="104"/>
    </location>
</feature>
<dbReference type="EMBL" id="AZIL01001995">
    <property type="protein sequence ID" value="EWM22924.1"/>
    <property type="molecule type" value="Genomic_DNA"/>
</dbReference>
<gene>
    <name evidence="2" type="ORF">Naga_101260g1</name>
</gene>
<comment type="caution">
    <text evidence="2">The sequence shown here is derived from an EMBL/GenBank/DDBJ whole genome shotgun (WGS) entry which is preliminary data.</text>
</comment>
<feature type="compositionally biased region" description="Basic and acidic residues" evidence="1">
    <location>
        <begin position="22"/>
        <end position="32"/>
    </location>
</feature>
<protein>
    <submittedName>
        <fullName evidence="2">Uncharacterized protein</fullName>
    </submittedName>
</protein>
<keyword evidence="3" id="KW-1185">Reference proteome</keyword>
<sequence length="139" mass="14454">MQPVPSVSEGVTWPGMLVSCRGGREGGRDGGKEGVSVPYCEGREGRRDGGREGGTEGVLVLPTGAWVRVGGENGAKPEPEGKREGAGGEGGEEGGKEEGGEGGKEGMLLPPKFTHRFLLREPGEIEEEMLYLCLAAEGT</sequence>
<proteinExistence type="predicted"/>
<reference evidence="2 3" key="1">
    <citation type="journal article" date="2014" name="Mol. Plant">
        <title>Chromosome Scale Genome Assembly and Transcriptome Profiling of Nannochloropsis gaditana in Nitrogen Depletion.</title>
        <authorList>
            <person name="Corteggiani Carpinelli E."/>
            <person name="Telatin A."/>
            <person name="Vitulo N."/>
            <person name="Forcato C."/>
            <person name="D'Angelo M."/>
            <person name="Schiavon R."/>
            <person name="Vezzi A."/>
            <person name="Giacometti G.M."/>
            <person name="Morosinotto T."/>
            <person name="Valle G."/>
        </authorList>
    </citation>
    <scope>NUCLEOTIDE SEQUENCE [LARGE SCALE GENOMIC DNA]</scope>
    <source>
        <strain evidence="2 3">B-31</strain>
    </source>
</reference>